<feature type="transmembrane region" description="Helical" evidence="1">
    <location>
        <begin position="101"/>
        <end position="120"/>
    </location>
</feature>
<keyword evidence="3" id="KW-1185">Reference proteome</keyword>
<dbReference type="EMBL" id="VDUZ01000002">
    <property type="protein sequence ID" value="TXL81891.1"/>
    <property type="molecule type" value="Genomic_DNA"/>
</dbReference>
<dbReference type="PANTHER" id="PTHR41386">
    <property type="entry name" value="INTEGRAL MEMBRANE PROTEIN-RELATED"/>
    <property type="match status" value="1"/>
</dbReference>
<dbReference type="OrthoDB" id="9795736at2"/>
<dbReference type="InterPro" id="IPR010406">
    <property type="entry name" value="DUF1003"/>
</dbReference>
<sequence>MMAEDRMQALAQQLMNTKLDELGALERRVLSHIARDAHISRDLDEEFSEKLTWGQRLADQVALFGGSWTFISLFAVFLIVWAAVNSVLLGEKAAFDPYPYIFLNLMLSMLAAIQAPIIMMSQNRQSQKDRLDARHDYEVNLKAELDIMALHDKLDDMRTRHLTEMVRHQEEQIRLLRQLLGARGAGGAPTQA</sequence>
<keyword evidence="1" id="KW-0812">Transmembrane</keyword>
<protein>
    <submittedName>
        <fullName evidence="2">DUF1003 domain-containing protein</fullName>
    </submittedName>
</protein>
<feature type="transmembrane region" description="Helical" evidence="1">
    <location>
        <begin position="61"/>
        <end position="81"/>
    </location>
</feature>
<keyword evidence="1" id="KW-0472">Membrane</keyword>
<evidence type="ECO:0000256" key="1">
    <source>
        <dbReference type="SAM" id="Phobius"/>
    </source>
</evidence>
<reference evidence="2 3" key="1">
    <citation type="submission" date="2019-06" db="EMBL/GenBank/DDBJ databases">
        <title>New taxonomy in bacterial strain CC-CFT640, isolated from vineyard.</title>
        <authorList>
            <person name="Lin S.-Y."/>
            <person name="Tsai C.-F."/>
            <person name="Young C.-C."/>
        </authorList>
    </citation>
    <scope>NUCLEOTIDE SEQUENCE [LARGE SCALE GENOMIC DNA]</scope>
    <source>
        <strain evidence="2 3">CC-CFT640</strain>
    </source>
</reference>
<name>A0A5C8PV00_9HYPH</name>
<gene>
    <name evidence="2" type="ORF">FHP25_02155</name>
</gene>
<evidence type="ECO:0000313" key="3">
    <source>
        <dbReference type="Proteomes" id="UP000321638"/>
    </source>
</evidence>
<proteinExistence type="predicted"/>
<comment type="caution">
    <text evidence="2">The sequence shown here is derived from an EMBL/GenBank/DDBJ whole genome shotgun (WGS) entry which is preliminary data.</text>
</comment>
<dbReference type="RefSeq" id="WP_147845247.1">
    <property type="nucleotide sequence ID" value="NZ_VDUZ01000002.1"/>
</dbReference>
<dbReference type="Pfam" id="PF06210">
    <property type="entry name" value="DUF1003"/>
    <property type="match status" value="1"/>
</dbReference>
<organism evidence="2 3">
    <name type="scientific">Vineibacter terrae</name>
    <dbReference type="NCBI Taxonomy" id="2586908"/>
    <lineage>
        <taxon>Bacteria</taxon>
        <taxon>Pseudomonadati</taxon>
        <taxon>Pseudomonadota</taxon>
        <taxon>Alphaproteobacteria</taxon>
        <taxon>Hyphomicrobiales</taxon>
        <taxon>Vineibacter</taxon>
    </lineage>
</organism>
<accession>A0A5C8PV00</accession>
<dbReference type="Proteomes" id="UP000321638">
    <property type="component" value="Unassembled WGS sequence"/>
</dbReference>
<dbReference type="AlphaFoldDB" id="A0A5C8PV00"/>
<evidence type="ECO:0000313" key="2">
    <source>
        <dbReference type="EMBL" id="TXL81891.1"/>
    </source>
</evidence>
<keyword evidence="1" id="KW-1133">Transmembrane helix</keyword>
<dbReference type="PANTHER" id="PTHR41386:SF1">
    <property type="entry name" value="MEMBRANE PROTEIN"/>
    <property type="match status" value="1"/>
</dbReference>